<comment type="caution">
    <text evidence="6">The sequence shown here is derived from an EMBL/GenBank/DDBJ whole genome shotgun (WGS) entry which is preliminary data.</text>
</comment>
<dbReference type="GO" id="GO:0005524">
    <property type="term" value="F:ATP binding"/>
    <property type="evidence" value="ECO:0007669"/>
    <property type="project" value="InterPro"/>
</dbReference>
<evidence type="ECO:0000259" key="5">
    <source>
        <dbReference type="Pfam" id="PF08245"/>
    </source>
</evidence>
<comment type="pathway">
    <text evidence="1 3">Cell wall biogenesis; peptidoglycan biosynthesis.</text>
</comment>
<proteinExistence type="inferred from homology"/>
<dbReference type="Gene3D" id="3.40.1190.10">
    <property type="entry name" value="Mur-like, catalytic domain"/>
    <property type="match status" value="1"/>
</dbReference>
<organism evidence="6 7">
    <name type="scientific">Clostridium paraputrificum</name>
    <dbReference type="NCBI Taxonomy" id="29363"/>
    <lineage>
        <taxon>Bacteria</taxon>
        <taxon>Bacillati</taxon>
        <taxon>Bacillota</taxon>
        <taxon>Clostridia</taxon>
        <taxon>Eubacteriales</taxon>
        <taxon>Clostridiaceae</taxon>
        <taxon>Clostridium</taxon>
    </lineage>
</organism>
<dbReference type="SUPFAM" id="SSF53623">
    <property type="entry name" value="MurD-like peptide ligases, catalytic domain"/>
    <property type="match status" value="1"/>
</dbReference>
<dbReference type="Pfam" id="PF02875">
    <property type="entry name" value="Mur_ligase_C"/>
    <property type="match status" value="1"/>
</dbReference>
<keyword evidence="3" id="KW-0133">Cell shape</keyword>
<dbReference type="SUPFAM" id="SSF53244">
    <property type="entry name" value="MurD-like peptide ligases, peptide-binding domain"/>
    <property type="match status" value="1"/>
</dbReference>
<keyword evidence="3" id="KW-0573">Peptidoglycan synthesis</keyword>
<feature type="domain" description="Mur ligase central" evidence="5">
    <location>
        <begin position="116"/>
        <end position="322"/>
    </location>
</feature>
<evidence type="ECO:0000313" key="6">
    <source>
        <dbReference type="EMBL" id="OBY09645.1"/>
    </source>
</evidence>
<evidence type="ECO:0000256" key="2">
    <source>
        <dbReference type="ARBA" id="ARBA00005898"/>
    </source>
</evidence>
<dbReference type="GO" id="GO:0008360">
    <property type="term" value="P:regulation of cell shape"/>
    <property type="evidence" value="ECO:0007669"/>
    <property type="project" value="UniProtKB-KW"/>
</dbReference>
<dbReference type="Gene3D" id="3.40.1390.10">
    <property type="entry name" value="MurE/MurF, N-terminal domain"/>
    <property type="match status" value="1"/>
</dbReference>
<evidence type="ECO:0000259" key="4">
    <source>
        <dbReference type="Pfam" id="PF02875"/>
    </source>
</evidence>
<dbReference type="GO" id="GO:0016881">
    <property type="term" value="F:acid-amino acid ligase activity"/>
    <property type="evidence" value="ECO:0007669"/>
    <property type="project" value="InterPro"/>
</dbReference>
<dbReference type="PANTHER" id="PTHR23135">
    <property type="entry name" value="MUR LIGASE FAMILY MEMBER"/>
    <property type="match status" value="1"/>
</dbReference>
<dbReference type="GO" id="GO:0005737">
    <property type="term" value="C:cytoplasm"/>
    <property type="evidence" value="ECO:0007669"/>
    <property type="project" value="UniProtKB-SubCell"/>
</dbReference>
<dbReference type="EMBL" id="MAPZ01000028">
    <property type="protein sequence ID" value="OBY09645.1"/>
    <property type="molecule type" value="Genomic_DNA"/>
</dbReference>
<protein>
    <submittedName>
        <fullName evidence="6">UDP-N-acetylmuramyl-tripeptide synthetase</fullName>
    </submittedName>
</protein>
<sequence length="514" mass="59208">MSNICSLEEYLKLLLKQNLVLEYNIEDKKKSHIEYVSCNSKDIKTNTLFICKGAHFREEFLKDAIISGSVCYISENKYELGNDCSYIIVNDIRKAMAYISNYFYNKAWEKLNLVGITGTKGKSTTTYFIRYIFDEYLKSINEPMSGVISSIDTYDGVIDIESHITTPESIDLHKHFDNAVRSGMKYMEMEVSSQALKYNRVLGIEFNVGCFLNIGYDHVSDIEHKDFDDYFNSKLRIFEQSKISCINLNTEHLEEVLKASKKCSNMITFGLDKKEADVYGYGVRKKDNNILFRARTKRFDKEFQLTIPGLFNVENALAAIAICEALDIPEKYIYEGLKKAKVKGRMEVYNNEDNKVIAIVDYAHNKLSFERLFESVKAEYPERKIITVFGCPGKKALDRRKDLGEISGKYSDTVIITEEDPGEESVVDICNEISKYIKAQGCNYSIVTDRGKAIEKAIMDVDEDSVILITGKGDETRQKRGLEYIDCPSDVDYTKEFLYKYDNRLFKKDRIKKF</sequence>
<gene>
    <name evidence="6" type="ORF">CP373A1_15015</name>
</gene>
<dbReference type="PANTHER" id="PTHR23135:SF4">
    <property type="entry name" value="UDP-N-ACETYLMURAMOYL-L-ALANYL-D-GLUTAMATE--2,6-DIAMINOPIMELATE LIGASE MURE HOMOLOG, CHLOROPLASTIC"/>
    <property type="match status" value="1"/>
</dbReference>
<dbReference type="Gene3D" id="3.90.190.20">
    <property type="entry name" value="Mur ligase, C-terminal domain"/>
    <property type="match status" value="1"/>
</dbReference>
<dbReference type="InterPro" id="IPR004101">
    <property type="entry name" value="Mur_ligase_C"/>
</dbReference>
<evidence type="ECO:0000256" key="3">
    <source>
        <dbReference type="RuleBase" id="RU004135"/>
    </source>
</evidence>
<dbReference type="GO" id="GO:0051301">
    <property type="term" value="P:cell division"/>
    <property type="evidence" value="ECO:0007669"/>
    <property type="project" value="UniProtKB-KW"/>
</dbReference>
<keyword evidence="3" id="KW-0132">Cell division</keyword>
<feature type="domain" description="Mur ligase C-terminal" evidence="4">
    <location>
        <begin position="344"/>
        <end position="473"/>
    </location>
</feature>
<dbReference type="UniPathway" id="UPA00219"/>
<dbReference type="InterPro" id="IPR035911">
    <property type="entry name" value="MurE/MurF_N"/>
</dbReference>
<dbReference type="GO" id="GO:0009252">
    <property type="term" value="P:peptidoglycan biosynthetic process"/>
    <property type="evidence" value="ECO:0007669"/>
    <property type="project" value="UniProtKB-UniPathway"/>
</dbReference>
<dbReference type="InterPro" id="IPR036615">
    <property type="entry name" value="Mur_ligase_C_dom_sf"/>
</dbReference>
<dbReference type="AlphaFoldDB" id="A0A1B8RLF3"/>
<comment type="subcellular location">
    <subcellularLocation>
        <location evidence="3">Cytoplasm</location>
    </subcellularLocation>
</comment>
<dbReference type="GO" id="GO:0071555">
    <property type="term" value="P:cell wall organization"/>
    <property type="evidence" value="ECO:0007669"/>
    <property type="project" value="UniProtKB-KW"/>
</dbReference>
<dbReference type="eggNOG" id="COG0769">
    <property type="taxonomic scope" value="Bacteria"/>
</dbReference>
<dbReference type="InterPro" id="IPR013221">
    <property type="entry name" value="Mur_ligase_cen"/>
</dbReference>
<reference evidence="6 7" key="1">
    <citation type="submission" date="2016-06" db="EMBL/GenBank/DDBJ databases">
        <authorList>
            <person name="Kjaerup R.B."/>
            <person name="Dalgaard T.S."/>
            <person name="Juul-Madsen H.R."/>
        </authorList>
    </citation>
    <scope>NUCLEOTIDE SEQUENCE [LARGE SCALE GENOMIC DNA]</scope>
    <source>
        <strain evidence="6 7">373-A1</strain>
    </source>
</reference>
<dbReference type="OrthoDB" id="9800958at2"/>
<dbReference type="RefSeq" id="WP_065254784.1">
    <property type="nucleotide sequence ID" value="NZ_JAQLCW010000015.1"/>
</dbReference>
<comment type="similarity">
    <text evidence="2">Belongs to the MurCDEF family. MurE subfamily.</text>
</comment>
<keyword evidence="3" id="KW-0131">Cell cycle</keyword>
<accession>A0A1B8RLF3</accession>
<dbReference type="InterPro" id="IPR036565">
    <property type="entry name" value="Mur-like_cat_sf"/>
</dbReference>
<dbReference type="SUPFAM" id="SSF63418">
    <property type="entry name" value="MurE/MurF N-terminal domain"/>
    <property type="match status" value="1"/>
</dbReference>
<evidence type="ECO:0000313" key="7">
    <source>
        <dbReference type="Proteomes" id="UP000092714"/>
    </source>
</evidence>
<dbReference type="Pfam" id="PF08245">
    <property type="entry name" value="Mur_ligase_M"/>
    <property type="match status" value="1"/>
</dbReference>
<dbReference type="Proteomes" id="UP000092714">
    <property type="component" value="Unassembled WGS sequence"/>
</dbReference>
<dbReference type="NCBIfam" id="TIGR01085">
    <property type="entry name" value="murE"/>
    <property type="match status" value="1"/>
</dbReference>
<keyword evidence="3" id="KW-0961">Cell wall biogenesis/degradation</keyword>
<evidence type="ECO:0000256" key="1">
    <source>
        <dbReference type="ARBA" id="ARBA00004752"/>
    </source>
</evidence>
<name>A0A1B8RLF3_9CLOT</name>
<dbReference type="InterPro" id="IPR005761">
    <property type="entry name" value="UDP-N-AcMur-Glu-dNH2Pim_ligase"/>
</dbReference>
<keyword evidence="7" id="KW-1185">Reference proteome</keyword>